<protein>
    <submittedName>
        <fullName evidence="10">Uncharacterized protein</fullName>
    </submittedName>
</protein>
<feature type="transmembrane region" description="Helical" evidence="7">
    <location>
        <begin position="367"/>
        <end position="388"/>
    </location>
</feature>
<dbReference type="PANTHER" id="PTHR30572">
    <property type="entry name" value="MEMBRANE COMPONENT OF TRANSPORTER-RELATED"/>
    <property type="match status" value="1"/>
</dbReference>
<dbReference type="PANTHER" id="PTHR30572:SF4">
    <property type="entry name" value="ABC TRANSPORTER PERMEASE YTRF"/>
    <property type="match status" value="1"/>
</dbReference>
<feature type="domain" description="ABC3 transporter permease C-terminal" evidence="8">
    <location>
        <begin position="285"/>
        <end position="395"/>
    </location>
</feature>
<accession>A0A4Q7IQ39</accession>
<evidence type="ECO:0000313" key="10">
    <source>
        <dbReference type="EMBL" id="RZQ53885.1"/>
    </source>
</evidence>
<dbReference type="EMBL" id="PPSX01000020">
    <property type="protein sequence ID" value="RZQ53885.1"/>
    <property type="molecule type" value="Genomic_DNA"/>
</dbReference>
<dbReference type="RefSeq" id="WP_130254741.1">
    <property type="nucleotide sequence ID" value="NZ_PPSX01000020.1"/>
</dbReference>
<name>A0A4Q7IQ39_9GAMM</name>
<evidence type="ECO:0000256" key="1">
    <source>
        <dbReference type="ARBA" id="ARBA00004651"/>
    </source>
</evidence>
<dbReference type="InterPro" id="IPR025857">
    <property type="entry name" value="MacB_PCD"/>
</dbReference>
<evidence type="ECO:0000256" key="5">
    <source>
        <dbReference type="ARBA" id="ARBA00023136"/>
    </source>
</evidence>
<dbReference type="GO" id="GO:0022857">
    <property type="term" value="F:transmembrane transporter activity"/>
    <property type="evidence" value="ECO:0007669"/>
    <property type="project" value="TreeGrafter"/>
</dbReference>
<evidence type="ECO:0000256" key="7">
    <source>
        <dbReference type="SAM" id="Phobius"/>
    </source>
</evidence>
<evidence type="ECO:0000256" key="6">
    <source>
        <dbReference type="ARBA" id="ARBA00038076"/>
    </source>
</evidence>
<evidence type="ECO:0000313" key="11">
    <source>
        <dbReference type="Proteomes" id="UP000291338"/>
    </source>
</evidence>
<dbReference type="Proteomes" id="UP000291338">
    <property type="component" value="Unassembled WGS sequence"/>
</dbReference>
<keyword evidence="5 7" id="KW-0472">Membrane</keyword>
<evidence type="ECO:0000256" key="2">
    <source>
        <dbReference type="ARBA" id="ARBA00022475"/>
    </source>
</evidence>
<organism evidence="10 11">
    <name type="scientific">Pseudoalteromonas phenolica</name>
    <dbReference type="NCBI Taxonomy" id="161398"/>
    <lineage>
        <taxon>Bacteria</taxon>
        <taxon>Pseudomonadati</taxon>
        <taxon>Pseudomonadota</taxon>
        <taxon>Gammaproteobacteria</taxon>
        <taxon>Alteromonadales</taxon>
        <taxon>Pseudoalteromonadaceae</taxon>
        <taxon>Pseudoalteromonas</taxon>
    </lineage>
</organism>
<sequence>MKDLAPIIKALFKEKLVPFLLILQIAITFMVMVNAANMISEREKLMSRPTGVDEENAFYVLTNLQGPAENYIANLSNDLASLRAIEGVEAVSPLNGVPLGFWGSHVTVYRNLGDEYAIDNAGYYGSDEHIVENLGLNLIAGENLTLSDTTITATGSHNISANILITKAFAELVSPEDWQQAVGKTIYITNTPQRIKGIVEAMQGAWPRWYGVDGTIISPVIDVYNTIRYFVRAKPGQLDNVMEEVNKVLLNTPGRVIEKMQTMEEVRLRAYKDDNASSKLLISVCIGLLLATSLGIYGQARFSVNRRKRQIGTRRALGASKGQVMRFFMLENAVVSLTGLVIGFIAALSLSEQFAKHFGLTPVPLPYLLSGMVALFVLGQLSVSYPALQASRVEPAIATRSA</sequence>
<dbReference type="Pfam" id="PF02687">
    <property type="entry name" value="FtsX"/>
    <property type="match status" value="1"/>
</dbReference>
<reference evidence="10 11" key="1">
    <citation type="submission" date="2018-01" db="EMBL/GenBank/DDBJ databases">
        <title>Co-occurrence of chitin degradation, pigmentation and bioactivity in marine Pseudoalteromonas.</title>
        <authorList>
            <person name="Paulsen S."/>
            <person name="Gram L."/>
            <person name="Machado H."/>
        </authorList>
    </citation>
    <scope>NUCLEOTIDE SEQUENCE [LARGE SCALE GENOMIC DNA]</scope>
    <source>
        <strain evidence="10 11">S3898</strain>
    </source>
</reference>
<dbReference type="AlphaFoldDB" id="A0A4Q7IQ39"/>
<evidence type="ECO:0000256" key="3">
    <source>
        <dbReference type="ARBA" id="ARBA00022692"/>
    </source>
</evidence>
<evidence type="ECO:0000259" key="8">
    <source>
        <dbReference type="Pfam" id="PF02687"/>
    </source>
</evidence>
<feature type="domain" description="MacB-like periplasmic core" evidence="9">
    <location>
        <begin position="55"/>
        <end position="247"/>
    </location>
</feature>
<comment type="similarity">
    <text evidence="6">Belongs to the ABC-4 integral membrane protein family.</text>
</comment>
<keyword evidence="2" id="KW-1003">Cell membrane</keyword>
<dbReference type="Pfam" id="PF12704">
    <property type="entry name" value="MacB_PCD"/>
    <property type="match status" value="1"/>
</dbReference>
<dbReference type="GO" id="GO:0005886">
    <property type="term" value="C:plasma membrane"/>
    <property type="evidence" value="ECO:0007669"/>
    <property type="project" value="UniProtKB-SubCell"/>
</dbReference>
<keyword evidence="4 7" id="KW-1133">Transmembrane helix</keyword>
<evidence type="ECO:0000256" key="4">
    <source>
        <dbReference type="ARBA" id="ARBA00022989"/>
    </source>
</evidence>
<dbReference type="InterPro" id="IPR050250">
    <property type="entry name" value="Macrolide_Exporter_MacB"/>
</dbReference>
<gene>
    <name evidence="10" type="ORF">C1E23_06170</name>
</gene>
<comment type="subcellular location">
    <subcellularLocation>
        <location evidence="1">Cell membrane</location>
        <topology evidence="1">Multi-pass membrane protein</topology>
    </subcellularLocation>
</comment>
<feature type="transmembrane region" description="Helical" evidence="7">
    <location>
        <begin position="280"/>
        <end position="304"/>
    </location>
</feature>
<keyword evidence="3 7" id="KW-0812">Transmembrane</keyword>
<proteinExistence type="inferred from homology"/>
<evidence type="ECO:0000259" key="9">
    <source>
        <dbReference type="Pfam" id="PF12704"/>
    </source>
</evidence>
<feature type="transmembrane region" description="Helical" evidence="7">
    <location>
        <begin position="324"/>
        <end position="347"/>
    </location>
</feature>
<dbReference type="InterPro" id="IPR003838">
    <property type="entry name" value="ABC3_permease_C"/>
</dbReference>
<comment type="caution">
    <text evidence="10">The sequence shown here is derived from an EMBL/GenBank/DDBJ whole genome shotgun (WGS) entry which is preliminary data.</text>
</comment>